<proteinExistence type="inferred from homology"/>
<gene>
    <name evidence="4" type="ORF">ALGA_2579</name>
</gene>
<evidence type="ECO:0000313" key="5">
    <source>
        <dbReference type="Proteomes" id="UP000218267"/>
    </source>
</evidence>
<dbReference type="PRINTS" id="PR00080">
    <property type="entry name" value="SDRFAMILY"/>
</dbReference>
<dbReference type="Pfam" id="PF00106">
    <property type="entry name" value="adh_short"/>
    <property type="match status" value="1"/>
</dbReference>
<reference evidence="5" key="2">
    <citation type="journal article" date="2020" name="Antonie Van Leeuwenhoek">
        <title>Labilibaculum antarcticum sp. nov., a novel facultative anaerobic, psychrotorelant bacterium isolated from marine sediment of Antarctica.</title>
        <authorList>
            <person name="Watanabe M."/>
            <person name="Kojima H."/>
            <person name="Fukui M."/>
        </authorList>
    </citation>
    <scope>NUCLEOTIDE SEQUENCE [LARGE SCALE GENOMIC DNA]</scope>
    <source>
        <strain evidence="5">SPP2</strain>
    </source>
</reference>
<dbReference type="InterPro" id="IPR020904">
    <property type="entry name" value="Sc_DH/Rdtase_CS"/>
</dbReference>
<dbReference type="PRINTS" id="PR00081">
    <property type="entry name" value="GDHRDH"/>
</dbReference>
<evidence type="ECO:0000313" key="4">
    <source>
        <dbReference type="EMBL" id="BAX80897.1"/>
    </source>
</evidence>
<comment type="similarity">
    <text evidence="1 3">Belongs to the short-chain dehydrogenases/reductases (SDR) family.</text>
</comment>
<accession>A0A1Y1CKJ1</accession>
<dbReference type="PROSITE" id="PS00061">
    <property type="entry name" value="ADH_SHORT"/>
    <property type="match status" value="1"/>
</dbReference>
<protein>
    <submittedName>
        <fullName evidence="4">Short-chain dehydrogenase</fullName>
    </submittedName>
</protein>
<dbReference type="AlphaFoldDB" id="A0A1Y1CKJ1"/>
<organism evidence="4 5">
    <name type="scientific">Labilibaculum antarcticum</name>
    <dbReference type="NCBI Taxonomy" id="1717717"/>
    <lineage>
        <taxon>Bacteria</taxon>
        <taxon>Pseudomonadati</taxon>
        <taxon>Bacteroidota</taxon>
        <taxon>Bacteroidia</taxon>
        <taxon>Marinilabiliales</taxon>
        <taxon>Marinifilaceae</taxon>
        <taxon>Labilibaculum</taxon>
    </lineage>
</organism>
<dbReference type="Gene3D" id="3.40.50.720">
    <property type="entry name" value="NAD(P)-binding Rossmann-like Domain"/>
    <property type="match status" value="1"/>
</dbReference>
<dbReference type="OrthoDB" id="9775296at2"/>
<dbReference type="PANTHER" id="PTHR42901">
    <property type="entry name" value="ALCOHOL DEHYDROGENASE"/>
    <property type="match status" value="1"/>
</dbReference>
<keyword evidence="5" id="KW-1185">Reference proteome</keyword>
<dbReference type="FunFam" id="3.40.50.720:FF:000047">
    <property type="entry name" value="NADP-dependent L-serine/L-allo-threonine dehydrogenase"/>
    <property type="match status" value="1"/>
</dbReference>
<name>A0A1Y1CKJ1_9BACT</name>
<dbReference type="Proteomes" id="UP000218267">
    <property type="component" value="Chromosome"/>
</dbReference>
<dbReference type="KEGG" id="mbas:ALGA_2579"/>
<keyword evidence="2" id="KW-0560">Oxidoreductase</keyword>
<dbReference type="EMBL" id="AP018042">
    <property type="protein sequence ID" value="BAX80897.1"/>
    <property type="molecule type" value="Genomic_DNA"/>
</dbReference>
<dbReference type="GO" id="GO:0016616">
    <property type="term" value="F:oxidoreductase activity, acting on the CH-OH group of donors, NAD or NADP as acceptor"/>
    <property type="evidence" value="ECO:0007669"/>
    <property type="project" value="UniProtKB-ARBA"/>
</dbReference>
<evidence type="ECO:0000256" key="2">
    <source>
        <dbReference type="ARBA" id="ARBA00023002"/>
    </source>
</evidence>
<evidence type="ECO:0000256" key="3">
    <source>
        <dbReference type="RuleBase" id="RU000363"/>
    </source>
</evidence>
<dbReference type="RefSeq" id="WP_096429735.1">
    <property type="nucleotide sequence ID" value="NZ_AP018042.1"/>
</dbReference>
<reference evidence="4 5" key="1">
    <citation type="journal article" date="2018" name="Mar. Genomics">
        <title>Complete genome sequence of Marinifilaceae bacterium strain SPP2, isolated from the Antarctic marine sediment.</title>
        <authorList>
            <person name="Watanabe M."/>
            <person name="Kojima H."/>
            <person name="Fukui M."/>
        </authorList>
    </citation>
    <scope>NUCLEOTIDE SEQUENCE [LARGE SCALE GENOMIC DNA]</scope>
    <source>
        <strain evidence="4 5">SPP2</strain>
    </source>
</reference>
<evidence type="ECO:0000256" key="1">
    <source>
        <dbReference type="ARBA" id="ARBA00006484"/>
    </source>
</evidence>
<sequence length="252" mass="27863">MNKIAFITGATAGIGEACAKKLAEIGFDLIISGRRKEKLEILQQELIANYQVKVFSIELDVRNQKEVESKIKSLPEKWNKIDLLLNNAGLAVGVSSFQEGIIDDWERMIDTNLKGLLYVTRAITPLMIERKKGQIINITSVAGKEVYPGGNVYCATKHAVDAITKGMRIDLLPHNIKVCSLAPGMVDTEFSLVRFKGDSEKAEQVYNGFTPLNAEDIAETVEFIATRPSHVNINDILIMATDQASARDVNKQ</sequence>
<dbReference type="PANTHER" id="PTHR42901:SF1">
    <property type="entry name" value="ALCOHOL DEHYDROGENASE"/>
    <property type="match status" value="1"/>
</dbReference>
<dbReference type="SUPFAM" id="SSF51735">
    <property type="entry name" value="NAD(P)-binding Rossmann-fold domains"/>
    <property type="match status" value="1"/>
</dbReference>
<dbReference type="InterPro" id="IPR002347">
    <property type="entry name" value="SDR_fam"/>
</dbReference>
<dbReference type="InterPro" id="IPR036291">
    <property type="entry name" value="NAD(P)-bd_dom_sf"/>
</dbReference>